<dbReference type="Pfam" id="PF13843">
    <property type="entry name" value="DDE_Tnp_1_7"/>
    <property type="match status" value="1"/>
</dbReference>
<accession>A0A834MMV5</accession>
<dbReference type="Proteomes" id="UP000614350">
    <property type="component" value="Unassembled WGS sequence"/>
</dbReference>
<keyword evidence="3" id="KW-1185">Reference proteome</keyword>
<evidence type="ECO:0000313" key="3">
    <source>
        <dbReference type="Proteomes" id="UP000614350"/>
    </source>
</evidence>
<evidence type="ECO:0000313" key="2">
    <source>
        <dbReference type="EMBL" id="KAF7379337.1"/>
    </source>
</evidence>
<sequence>MQRKASDTMACSLDSIIDWFSFKQFIPSKHNRVNTKSFVRCNCKIGYIFDMSVYSGSETKMSVKSQENLCKFGSIILMTIMKDYLGKGYIVS</sequence>
<gene>
    <name evidence="2" type="ORF">HZH66_014708</name>
</gene>
<feature type="domain" description="PiggyBac transposable element-derived protein" evidence="1">
    <location>
        <begin position="18"/>
        <end position="91"/>
    </location>
</feature>
<proteinExistence type="predicted"/>
<reference evidence="2" key="1">
    <citation type="journal article" date="2020" name="G3 (Bethesda)">
        <title>High-Quality Assemblies for Three Invasive Social Wasps from the &lt;i&gt;Vespula&lt;/i&gt; Genus.</title>
        <authorList>
            <person name="Harrop T.W.R."/>
            <person name="Guhlin J."/>
            <person name="McLaughlin G.M."/>
            <person name="Permina E."/>
            <person name="Stockwell P."/>
            <person name="Gilligan J."/>
            <person name="Le Lec M.F."/>
            <person name="Gruber M.A.M."/>
            <person name="Quinn O."/>
            <person name="Lovegrove M."/>
            <person name="Duncan E.J."/>
            <person name="Remnant E.J."/>
            <person name="Van Eeckhoven J."/>
            <person name="Graham B."/>
            <person name="Knapp R.A."/>
            <person name="Langford K.W."/>
            <person name="Kronenberg Z."/>
            <person name="Press M.O."/>
            <person name="Eacker S.M."/>
            <person name="Wilson-Rankin E.E."/>
            <person name="Purcell J."/>
            <person name="Lester P.J."/>
            <person name="Dearden P.K."/>
        </authorList>
    </citation>
    <scope>NUCLEOTIDE SEQUENCE</scope>
    <source>
        <strain evidence="2">Marl-1</strain>
    </source>
</reference>
<name>A0A834MMV5_VESVU</name>
<evidence type="ECO:0000259" key="1">
    <source>
        <dbReference type="Pfam" id="PF13843"/>
    </source>
</evidence>
<dbReference type="EMBL" id="JACSEA010000023">
    <property type="protein sequence ID" value="KAF7379337.1"/>
    <property type="molecule type" value="Genomic_DNA"/>
</dbReference>
<organism evidence="2 3">
    <name type="scientific">Vespula vulgaris</name>
    <name type="common">Yellow jacket</name>
    <name type="synonym">Wasp</name>
    <dbReference type="NCBI Taxonomy" id="7454"/>
    <lineage>
        <taxon>Eukaryota</taxon>
        <taxon>Metazoa</taxon>
        <taxon>Ecdysozoa</taxon>
        <taxon>Arthropoda</taxon>
        <taxon>Hexapoda</taxon>
        <taxon>Insecta</taxon>
        <taxon>Pterygota</taxon>
        <taxon>Neoptera</taxon>
        <taxon>Endopterygota</taxon>
        <taxon>Hymenoptera</taxon>
        <taxon>Apocrita</taxon>
        <taxon>Aculeata</taxon>
        <taxon>Vespoidea</taxon>
        <taxon>Vespidae</taxon>
        <taxon>Vespinae</taxon>
        <taxon>Vespula</taxon>
    </lineage>
</organism>
<comment type="caution">
    <text evidence="2">The sequence shown here is derived from an EMBL/GenBank/DDBJ whole genome shotgun (WGS) entry which is preliminary data.</text>
</comment>
<dbReference type="InterPro" id="IPR029526">
    <property type="entry name" value="PGBD"/>
</dbReference>
<protein>
    <recommendedName>
        <fullName evidence="1">PiggyBac transposable element-derived protein domain-containing protein</fullName>
    </recommendedName>
</protein>
<dbReference type="AlphaFoldDB" id="A0A834MMV5"/>